<dbReference type="SUPFAM" id="SSF51905">
    <property type="entry name" value="FAD/NAD(P)-binding domain"/>
    <property type="match status" value="1"/>
</dbReference>
<evidence type="ECO:0000259" key="3">
    <source>
        <dbReference type="Pfam" id="PF01266"/>
    </source>
</evidence>
<dbReference type="InterPro" id="IPR006076">
    <property type="entry name" value="FAD-dep_OxRdtase"/>
</dbReference>
<dbReference type="PANTHER" id="PTHR13847">
    <property type="entry name" value="SARCOSINE DEHYDROGENASE-RELATED"/>
    <property type="match status" value="1"/>
</dbReference>
<dbReference type="PANTHER" id="PTHR13847:SF289">
    <property type="entry name" value="GLYCINE OXIDASE"/>
    <property type="match status" value="1"/>
</dbReference>
<dbReference type="EMBL" id="SMNA01000016">
    <property type="protein sequence ID" value="TDE88594.1"/>
    <property type="molecule type" value="Genomic_DNA"/>
</dbReference>
<dbReference type="Pfam" id="PF01266">
    <property type="entry name" value="DAO"/>
    <property type="match status" value="1"/>
</dbReference>
<reference evidence="4 5" key="1">
    <citation type="submission" date="2019-03" db="EMBL/GenBank/DDBJ databases">
        <title>Genomic features of bacteria from cold environments.</title>
        <authorList>
            <person name="Shen L."/>
        </authorList>
    </citation>
    <scope>NUCLEOTIDE SEQUENCE [LARGE SCALE GENOMIC DNA]</scope>
    <source>
        <strain evidence="5">T3246-1</strain>
    </source>
</reference>
<evidence type="ECO:0000256" key="1">
    <source>
        <dbReference type="ARBA" id="ARBA00023002"/>
    </source>
</evidence>
<keyword evidence="5" id="KW-1185">Reference proteome</keyword>
<name>A0ABY2DX98_9MICO</name>
<feature type="region of interest" description="Disordered" evidence="2">
    <location>
        <begin position="359"/>
        <end position="385"/>
    </location>
</feature>
<dbReference type="Gene3D" id="3.50.50.60">
    <property type="entry name" value="FAD/NAD(P)-binding domain"/>
    <property type="match status" value="1"/>
</dbReference>
<evidence type="ECO:0000256" key="2">
    <source>
        <dbReference type="SAM" id="MobiDB-lite"/>
    </source>
</evidence>
<dbReference type="Proteomes" id="UP000504882">
    <property type="component" value="Unassembled WGS sequence"/>
</dbReference>
<feature type="domain" description="FAD dependent oxidoreductase" evidence="3">
    <location>
        <begin position="2"/>
        <end position="345"/>
    </location>
</feature>
<proteinExistence type="predicted"/>
<dbReference type="Gene3D" id="3.30.9.10">
    <property type="entry name" value="D-Amino Acid Oxidase, subunit A, domain 2"/>
    <property type="match status" value="1"/>
</dbReference>
<gene>
    <name evidence="4" type="ORF">EXU48_22740</name>
</gene>
<protein>
    <submittedName>
        <fullName evidence="4">FAD-binding oxidoreductase</fullName>
    </submittedName>
</protein>
<dbReference type="InterPro" id="IPR036188">
    <property type="entry name" value="FAD/NAD-bd_sf"/>
</dbReference>
<organism evidence="4 5">
    <name type="scientific">Occultella glacieicola</name>
    <dbReference type="NCBI Taxonomy" id="2518684"/>
    <lineage>
        <taxon>Bacteria</taxon>
        <taxon>Bacillati</taxon>
        <taxon>Actinomycetota</taxon>
        <taxon>Actinomycetes</taxon>
        <taxon>Micrococcales</taxon>
        <taxon>Ruaniaceae</taxon>
        <taxon>Occultella</taxon>
    </lineage>
</organism>
<sequence length="385" mass="40996">MVIGAGVLGAAAARELAAAGVEVTLLEAQHPGAGTSGTSFAWVNSSQKRPEAYRRLNAMAMAEHDRFAGDGAPWWSRRGHLRWAHPGAEDEALAVVRAEVEREDYPVEVLTRTEALALEPGLILPEGVEGVTYFPTEGHCYPLTMIARMIADLRGHGGRVRYPCAVTEVNPRPGGVRVRLADGEWIEADGAIVCVGRWTEALMKSAGAHIPLQPYTGPGSSPVGFLGVTSPLAVSLDRLVTTPSLNLRPHGGGRILLQAPRLDADADPASTPPLDGTVARELLAELAGALRDAAGGRLESLVVGWRVLPEDRLTVAGFVDDDRRLYTIATHSGVTLAPLLGRLAREEIVDGTDAPDLADFRPTRFRSRSTSTPAAAEPVRISGYQ</sequence>
<comment type="caution">
    <text evidence="4">The sequence shown here is derived from an EMBL/GenBank/DDBJ whole genome shotgun (WGS) entry which is preliminary data.</text>
</comment>
<keyword evidence="1" id="KW-0560">Oxidoreductase</keyword>
<evidence type="ECO:0000313" key="5">
    <source>
        <dbReference type="Proteomes" id="UP000504882"/>
    </source>
</evidence>
<evidence type="ECO:0000313" key="4">
    <source>
        <dbReference type="EMBL" id="TDE88594.1"/>
    </source>
</evidence>
<accession>A0ABY2DX98</accession>